<keyword evidence="2" id="KW-1003">Cell membrane</keyword>
<evidence type="ECO:0008006" key="11">
    <source>
        <dbReference type="Google" id="ProtNLM"/>
    </source>
</evidence>
<feature type="transmembrane region" description="Helical" evidence="8">
    <location>
        <begin position="6"/>
        <end position="26"/>
    </location>
</feature>
<dbReference type="CDD" id="cd06854">
    <property type="entry name" value="GT_WbpL_WbcO_like"/>
    <property type="match status" value="1"/>
</dbReference>
<dbReference type="GO" id="GO:0009103">
    <property type="term" value="P:lipopolysaccharide biosynthetic process"/>
    <property type="evidence" value="ECO:0007669"/>
    <property type="project" value="TreeGrafter"/>
</dbReference>
<feature type="transmembrane region" description="Helical" evidence="8">
    <location>
        <begin position="287"/>
        <end position="308"/>
    </location>
</feature>
<reference evidence="10" key="1">
    <citation type="submission" date="2015-12" db="EMBL/GenBank/DDBJ databases">
        <title>Complete genome sequence of Lutibacter profundus strain LP1.</title>
        <authorList>
            <person name="Wissuwa J."/>
            <person name="Le Moine Bauer S."/>
            <person name="Stokke R."/>
            <person name="Dahle H."/>
            <person name="Steen I.H."/>
        </authorList>
    </citation>
    <scope>NUCLEOTIDE SEQUENCE [LARGE SCALE GENOMIC DNA]</scope>
    <source>
        <strain evidence="10">LP1</strain>
    </source>
</reference>
<dbReference type="PANTHER" id="PTHR22926">
    <property type="entry name" value="PHOSPHO-N-ACETYLMURAMOYL-PENTAPEPTIDE-TRANSFERASE"/>
    <property type="match status" value="1"/>
</dbReference>
<keyword evidence="5 8" id="KW-1133">Transmembrane helix</keyword>
<evidence type="ECO:0000256" key="5">
    <source>
        <dbReference type="ARBA" id="ARBA00022989"/>
    </source>
</evidence>
<keyword evidence="7" id="KW-0479">Metal-binding</keyword>
<dbReference type="GO" id="GO:0016780">
    <property type="term" value="F:phosphotransferase activity, for other substituted phosphate groups"/>
    <property type="evidence" value="ECO:0007669"/>
    <property type="project" value="InterPro"/>
</dbReference>
<dbReference type="GO" id="GO:0005886">
    <property type="term" value="C:plasma membrane"/>
    <property type="evidence" value="ECO:0007669"/>
    <property type="project" value="UniProtKB-SubCell"/>
</dbReference>
<keyword evidence="4 8" id="KW-0812">Transmembrane</keyword>
<comment type="subcellular location">
    <subcellularLocation>
        <location evidence="1">Cell membrane</location>
        <topology evidence="1">Multi-pass membrane protein</topology>
    </subcellularLocation>
</comment>
<dbReference type="RefSeq" id="WP_068207416.1">
    <property type="nucleotide sequence ID" value="NZ_CP013355.1"/>
</dbReference>
<feature type="transmembrane region" description="Helical" evidence="8">
    <location>
        <begin position="258"/>
        <end position="281"/>
    </location>
</feature>
<feature type="transmembrane region" description="Helical" evidence="8">
    <location>
        <begin position="187"/>
        <end position="209"/>
    </location>
</feature>
<dbReference type="GO" id="GO:0046872">
    <property type="term" value="F:metal ion binding"/>
    <property type="evidence" value="ECO:0007669"/>
    <property type="project" value="UniProtKB-KW"/>
</dbReference>
<dbReference type="InterPro" id="IPR000715">
    <property type="entry name" value="Glycosyl_transferase_4"/>
</dbReference>
<proteinExistence type="predicted"/>
<feature type="binding site" evidence="7">
    <location>
        <position position="130"/>
    </location>
    <ligand>
        <name>Mg(2+)</name>
        <dbReference type="ChEBI" id="CHEBI:18420"/>
    </ligand>
</feature>
<comment type="cofactor">
    <cofactor evidence="7">
        <name>Mg(2+)</name>
        <dbReference type="ChEBI" id="CHEBI:18420"/>
    </cofactor>
</comment>
<dbReference type="Pfam" id="PF00953">
    <property type="entry name" value="Glycos_transf_4"/>
    <property type="match status" value="1"/>
</dbReference>
<feature type="transmembrane region" description="Helical" evidence="8">
    <location>
        <begin position="162"/>
        <end position="180"/>
    </location>
</feature>
<evidence type="ECO:0000256" key="7">
    <source>
        <dbReference type="PIRSR" id="PIRSR600715-1"/>
    </source>
</evidence>
<accession>A0A0X8G742</accession>
<feature type="transmembrane region" description="Helical" evidence="8">
    <location>
        <begin position="215"/>
        <end position="237"/>
    </location>
</feature>
<sequence length="314" mass="35543">MEYIISTLSLIFCAVIYIKLAQKYNIVDNPNFRSSHTLPTIRGGGILFYIAILLFFISSKFQYPYFIAGVSLIALLSFLDDLISLSPKIRLPFQFIAVFLLLIELQMHQHPIWLLALLLVIGVGFVNTYNFMDGINGITGLYSLAVLGGLFFINVKEQFIDSRLIVFSIIALLVFGYYNFRKKARFFAGDIGSITIAMLILFLVLKFIVHLQAPVLVLLVLVYGVDGVLTILYRMCLKESITQAHRHHIYQKLVDKAHWSHLKVAGVYALVQLLLNVVVIYSYQLAFIAQLGIVVAIVLSMAICYLFVFNTLKK</sequence>
<evidence type="ECO:0000313" key="10">
    <source>
        <dbReference type="Proteomes" id="UP000059672"/>
    </source>
</evidence>
<protein>
    <recommendedName>
        <fullName evidence="11">UDP-GlcNAc--UDP-phosphate GlcNAc-1-phosphate transferase</fullName>
    </recommendedName>
</protein>
<dbReference type="EMBL" id="CP013355">
    <property type="protein sequence ID" value="AMC10853.1"/>
    <property type="molecule type" value="Genomic_DNA"/>
</dbReference>
<evidence type="ECO:0000256" key="4">
    <source>
        <dbReference type="ARBA" id="ARBA00022692"/>
    </source>
</evidence>
<organism evidence="9 10">
    <name type="scientific">Lutibacter profundi</name>
    <dbReference type="NCBI Taxonomy" id="1622118"/>
    <lineage>
        <taxon>Bacteria</taxon>
        <taxon>Pseudomonadati</taxon>
        <taxon>Bacteroidota</taxon>
        <taxon>Flavobacteriia</taxon>
        <taxon>Flavobacteriales</taxon>
        <taxon>Flavobacteriaceae</taxon>
        <taxon>Lutibacter</taxon>
    </lineage>
</organism>
<evidence type="ECO:0000256" key="6">
    <source>
        <dbReference type="ARBA" id="ARBA00023136"/>
    </source>
</evidence>
<dbReference type="KEGG" id="lut:Lupro_06175"/>
<reference evidence="9 10" key="2">
    <citation type="journal article" date="2016" name="Int. J. Syst. Evol. Microbiol.">
        <title>Lutibacter profundi sp. nov., isolated from a deep-sea hydrothermal system on the Arctic Mid-Ocean Ridge and emended description of the genus Lutibacter.</title>
        <authorList>
            <person name="Le Moine Bauer S."/>
            <person name="Roalkvam I."/>
            <person name="Steen I.H."/>
            <person name="Dahle H."/>
        </authorList>
    </citation>
    <scope>NUCLEOTIDE SEQUENCE [LARGE SCALE GENOMIC DNA]</scope>
    <source>
        <strain evidence="9 10">LP1</strain>
    </source>
</reference>
<dbReference type="OrthoDB" id="9783652at2"/>
<dbReference type="GO" id="GO:0044038">
    <property type="term" value="P:cell wall macromolecule biosynthetic process"/>
    <property type="evidence" value="ECO:0007669"/>
    <property type="project" value="TreeGrafter"/>
</dbReference>
<dbReference type="GO" id="GO:0071555">
    <property type="term" value="P:cell wall organization"/>
    <property type="evidence" value="ECO:0007669"/>
    <property type="project" value="TreeGrafter"/>
</dbReference>
<evidence type="ECO:0000256" key="8">
    <source>
        <dbReference type="SAM" id="Phobius"/>
    </source>
</evidence>
<dbReference type="PATRIC" id="fig|1622118.3.peg.1281"/>
<feature type="binding site" evidence="7">
    <location>
        <position position="190"/>
    </location>
    <ligand>
        <name>Mg(2+)</name>
        <dbReference type="ChEBI" id="CHEBI:18420"/>
    </ligand>
</feature>
<gene>
    <name evidence="9" type="ORF">Lupro_06175</name>
</gene>
<keyword evidence="6 8" id="KW-0472">Membrane</keyword>
<keyword evidence="10" id="KW-1185">Reference proteome</keyword>
<evidence type="ECO:0000256" key="3">
    <source>
        <dbReference type="ARBA" id="ARBA00022679"/>
    </source>
</evidence>
<keyword evidence="7" id="KW-0460">Magnesium</keyword>
<dbReference type="AlphaFoldDB" id="A0A0X8G742"/>
<evidence type="ECO:0000256" key="1">
    <source>
        <dbReference type="ARBA" id="ARBA00004651"/>
    </source>
</evidence>
<feature type="transmembrane region" description="Helical" evidence="8">
    <location>
        <begin position="139"/>
        <end position="156"/>
    </location>
</feature>
<evidence type="ECO:0000256" key="2">
    <source>
        <dbReference type="ARBA" id="ARBA00022475"/>
    </source>
</evidence>
<name>A0A0X8G742_9FLAO</name>
<feature type="transmembrane region" description="Helical" evidence="8">
    <location>
        <begin position="63"/>
        <end position="79"/>
    </location>
</feature>
<evidence type="ECO:0000313" key="9">
    <source>
        <dbReference type="EMBL" id="AMC10853.1"/>
    </source>
</evidence>
<feature type="transmembrane region" description="Helical" evidence="8">
    <location>
        <begin position="91"/>
        <end position="107"/>
    </location>
</feature>
<keyword evidence="3" id="KW-0808">Transferase</keyword>
<feature type="transmembrane region" description="Helical" evidence="8">
    <location>
        <begin position="38"/>
        <end position="57"/>
    </location>
</feature>
<feature type="transmembrane region" description="Helical" evidence="8">
    <location>
        <begin position="113"/>
        <end position="132"/>
    </location>
</feature>
<dbReference type="PANTHER" id="PTHR22926:SF3">
    <property type="entry name" value="UNDECAPRENYL-PHOSPHATE ALPHA-N-ACETYLGLUCOSAMINYL 1-PHOSPHATE TRANSFERASE"/>
    <property type="match status" value="1"/>
</dbReference>
<dbReference type="Proteomes" id="UP000059672">
    <property type="component" value="Chromosome"/>
</dbReference>
<dbReference type="STRING" id="1622118.Lupro_06175"/>